<name>A0A060NHU6_9BURK</name>
<keyword evidence="1" id="KW-0378">Hydrolase</keyword>
<evidence type="ECO:0000313" key="1">
    <source>
        <dbReference type="EMBL" id="BAO80340.1"/>
    </source>
</evidence>
<dbReference type="Proteomes" id="UP000067461">
    <property type="component" value="Chromosome"/>
</dbReference>
<protein>
    <submittedName>
        <fullName evidence="1">HrpA-like helicase</fullName>
    </submittedName>
</protein>
<dbReference type="HOGENOM" id="CLU_1822092_0_0_4"/>
<dbReference type="KEGG" id="cbaa:SRAA_0486"/>
<organism evidence="1 2">
    <name type="scientific">Serpentinimonas raichei</name>
    <dbReference type="NCBI Taxonomy" id="1458425"/>
    <lineage>
        <taxon>Bacteria</taxon>
        <taxon>Pseudomonadati</taxon>
        <taxon>Pseudomonadota</taxon>
        <taxon>Betaproteobacteria</taxon>
        <taxon>Burkholderiales</taxon>
        <taxon>Comamonadaceae</taxon>
        <taxon>Serpentinimonas</taxon>
    </lineage>
</organism>
<reference evidence="1 2" key="1">
    <citation type="journal article" date="2014" name="Nat. Commun.">
        <title>Physiological and genomic features of highly alkaliphilic hydrogen-utilizing Betaproteobacteria from a continental serpentinizing site.</title>
        <authorList>
            <person name="Suzuki S."/>
            <person name="Kuenen J.G."/>
            <person name="Schipper K."/>
            <person name="van der Velde S."/>
            <person name="Ishii S."/>
            <person name="Wu A."/>
            <person name="Sorokin D.Y."/>
            <person name="Tenney A."/>
            <person name="Meng X.Y."/>
            <person name="Morrill P.L."/>
            <person name="Kamagata Y."/>
            <person name="Muyzer G."/>
            <person name="Nealson K.H."/>
        </authorList>
    </citation>
    <scope>NUCLEOTIDE SEQUENCE [LARGE SCALE GENOMIC DNA]</scope>
    <source>
        <strain evidence="1 2">A1</strain>
    </source>
</reference>
<keyword evidence="2" id="KW-1185">Reference proteome</keyword>
<gene>
    <name evidence="1" type="ORF">SRAA_0486</name>
</gene>
<dbReference type="RefSeq" id="WP_045530733.1">
    <property type="nucleotide sequence ID" value="NZ_AP014568.1"/>
</dbReference>
<dbReference type="EMBL" id="AP014568">
    <property type="protein sequence ID" value="BAO80340.1"/>
    <property type="molecule type" value="Genomic_DNA"/>
</dbReference>
<evidence type="ECO:0000313" key="2">
    <source>
        <dbReference type="Proteomes" id="UP000067461"/>
    </source>
</evidence>
<dbReference type="OrthoDB" id="8909017at2"/>
<dbReference type="AlphaFoldDB" id="A0A060NHU6"/>
<dbReference type="GO" id="GO:0004386">
    <property type="term" value="F:helicase activity"/>
    <property type="evidence" value="ECO:0007669"/>
    <property type="project" value="UniProtKB-KW"/>
</dbReference>
<proteinExistence type="predicted"/>
<sequence>MSAAAAVPPPWQAAQQALLGLHAAIAAAHQSGLESIGRDDAEPFIGLVADLSRALERNLPTLQAAALSGPMPPATAALLQQVAHELQALLALNSKLSARTQRALDALFPADHVKAYSRLAGRANPFSGPLASGNGGGYLKA</sequence>
<keyword evidence="1" id="KW-0067">ATP-binding</keyword>
<dbReference type="STRING" id="1458425.SRAA_0486"/>
<keyword evidence="1" id="KW-0547">Nucleotide-binding</keyword>
<keyword evidence="1" id="KW-0347">Helicase</keyword>
<accession>A0A060NHU6</accession>